<evidence type="ECO:0000313" key="11">
    <source>
        <dbReference type="Proteomes" id="UP000194606"/>
    </source>
</evidence>
<feature type="binding site" evidence="8">
    <location>
        <position position="142"/>
    </location>
    <ligand>
        <name>substrate</name>
    </ligand>
</feature>
<evidence type="ECO:0000256" key="5">
    <source>
        <dbReference type="ARBA" id="ARBA00022741"/>
    </source>
</evidence>
<dbReference type="UniPathway" id="UPA00098">
    <property type="reaction ID" value="UER00359"/>
</dbReference>
<dbReference type="Proteomes" id="UP000194606">
    <property type="component" value="Unassembled WGS sequence"/>
</dbReference>
<dbReference type="InterPro" id="IPR005715">
    <property type="entry name" value="Glu_5kinase/COase_Synthase"/>
</dbReference>
<dbReference type="GO" id="GO:0055129">
    <property type="term" value="P:L-proline biosynthetic process"/>
    <property type="evidence" value="ECO:0007669"/>
    <property type="project" value="UniProtKB-UniRule"/>
</dbReference>
<dbReference type="GO" id="GO:0004349">
    <property type="term" value="F:glutamate 5-kinase activity"/>
    <property type="evidence" value="ECO:0007669"/>
    <property type="project" value="UniProtKB-UniRule"/>
</dbReference>
<proteinExistence type="inferred from homology"/>
<reference evidence="10 11" key="1">
    <citation type="submission" date="2017-02" db="EMBL/GenBank/DDBJ databases">
        <authorList>
            <person name="Peterson S.W."/>
        </authorList>
    </citation>
    <scope>NUCLEOTIDE SEQUENCE [LARGE SCALE GENOMIC DNA]</scope>
    <source>
        <strain evidence="10">159469</strain>
    </source>
</reference>
<dbReference type="GO" id="GO:0005524">
    <property type="term" value="F:ATP binding"/>
    <property type="evidence" value="ECO:0007669"/>
    <property type="project" value="UniProtKB-KW"/>
</dbReference>
<dbReference type="PRINTS" id="PR00474">
    <property type="entry name" value="GLU5KINASE"/>
</dbReference>
<dbReference type="InterPro" id="IPR041739">
    <property type="entry name" value="G5K_ProB"/>
</dbReference>
<dbReference type="EC" id="2.7.2.11" evidence="8"/>
<keyword evidence="2 8" id="KW-0028">Amino-acid biosynthesis</keyword>
<dbReference type="CDD" id="cd04242">
    <property type="entry name" value="AAK_G5K_ProB"/>
    <property type="match status" value="1"/>
</dbReference>
<feature type="binding site" evidence="8">
    <location>
        <begin position="178"/>
        <end position="179"/>
    </location>
    <ligand>
        <name>ATP</name>
        <dbReference type="ChEBI" id="CHEBI:30616"/>
    </ligand>
</feature>
<keyword evidence="6 8" id="KW-0418">Kinase</keyword>
<protein>
    <recommendedName>
        <fullName evidence="8">Glutamate 5-kinase</fullName>
        <ecNumber evidence="8">2.7.2.11</ecNumber>
    </recommendedName>
    <alternativeName>
        <fullName evidence="8">Gamma-glutamyl kinase</fullName>
        <shortName evidence="8">GK</shortName>
    </alternativeName>
</protein>
<dbReference type="InterPro" id="IPR001057">
    <property type="entry name" value="Glu/AcGlu_kinase"/>
</dbReference>
<comment type="similarity">
    <text evidence="8">Belongs to the glutamate 5-kinase family.</text>
</comment>
<evidence type="ECO:0000256" key="6">
    <source>
        <dbReference type="ARBA" id="ARBA00022777"/>
    </source>
</evidence>
<dbReference type="Pfam" id="PF00696">
    <property type="entry name" value="AA_kinase"/>
    <property type="match status" value="1"/>
</dbReference>
<dbReference type="PROSITE" id="PS00902">
    <property type="entry name" value="GLUTAMATE_5_KINASE"/>
    <property type="match status" value="1"/>
</dbReference>
<dbReference type="RefSeq" id="WP_086582581.1">
    <property type="nucleotide sequence ID" value="NZ_JASELJ010000004.1"/>
</dbReference>
<accession>A0A252CEE6</accession>
<dbReference type="SUPFAM" id="SSF53633">
    <property type="entry name" value="Carbamate kinase-like"/>
    <property type="match status" value="1"/>
</dbReference>
<dbReference type="InterPro" id="IPR011529">
    <property type="entry name" value="Glu_5kinase"/>
</dbReference>
<evidence type="ECO:0000256" key="8">
    <source>
        <dbReference type="HAMAP-Rule" id="MF_00456"/>
    </source>
</evidence>
<dbReference type="Gene3D" id="3.40.1160.10">
    <property type="entry name" value="Acetylglutamate kinase-like"/>
    <property type="match status" value="1"/>
</dbReference>
<feature type="domain" description="Aspartate/glutamate/uridylate kinase" evidence="9">
    <location>
        <begin position="10"/>
        <end position="244"/>
    </location>
</feature>
<evidence type="ECO:0000256" key="4">
    <source>
        <dbReference type="ARBA" id="ARBA00022679"/>
    </source>
</evidence>
<comment type="catalytic activity">
    <reaction evidence="8">
        <text>L-glutamate + ATP = L-glutamyl 5-phosphate + ADP</text>
        <dbReference type="Rhea" id="RHEA:14877"/>
        <dbReference type="ChEBI" id="CHEBI:29985"/>
        <dbReference type="ChEBI" id="CHEBI:30616"/>
        <dbReference type="ChEBI" id="CHEBI:58274"/>
        <dbReference type="ChEBI" id="CHEBI:456216"/>
        <dbReference type="EC" id="2.7.2.11"/>
    </reaction>
</comment>
<keyword evidence="3 8" id="KW-0641">Proline biosynthesis</keyword>
<dbReference type="EMBL" id="MUIZ01000002">
    <property type="protein sequence ID" value="OUK04934.1"/>
    <property type="molecule type" value="Genomic_DNA"/>
</dbReference>
<dbReference type="HAMAP" id="MF_00456">
    <property type="entry name" value="ProB"/>
    <property type="match status" value="1"/>
</dbReference>
<dbReference type="InterPro" id="IPR001048">
    <property type="entry name" value="Asp/Glu/Uridylate_kinase"/>
</dbReference>
<dbReference type="PIRSF" id="PIRSF000729">
    <property type="entry name" value="GK"/>
    <property type="match status" value="1"/>
</dbReference>
<feature type="binding site" evidence="8">
    <location>
        <position position="158"/>
    </location>
    <ligand>
        <name>substrate</name>
    </ligand>
</feature>
<dbReference type="NCBIfam" id="TIGR01027">
    <property type="entry name" value="proB"/>
    <property type="match status" value="1"/>
</dbReference>
<dbReference type="PANTHER" id="PTHR43654:SF1">
    <property type="entry name" value="ISOPENTENYL PHOSPHATE KINASE"/>
    <property type="match status" value="1"/>
</dbReference>
<evidence type="ECO:0000256" key="1">
    <source>
        <dbReference type="ARBA" id="ARBA00022490"/>
    </source>
</evidence>
<dbReference type="PANTHER" id="PTHR43654">
    <property type="entry name" value="GLUTAMATE 5-KINASE"/>
    <property type="match status" value="1"/>
</dbReference>
<keyword evidence="1 8" id="KW-0963">Cytoplasm</keyword>
<keyword evidence="4 8" id="KW-0808">Transferase</keyword>
<organism evidence="10 11">
    <name type="scientific">Lactococcus petauri</name>
    <dbReference type="NCBI Taxonomy" id="1940789"/>
    <lineage>
        <taxon>Bacteria</taxon>
        <taxon>Bacillati</taxon>
        <taxon>Bacillota</taxon>
        <taxon>Bacilli</taxon>
        <taxon>Lactobacillales</taxon>
        <taxon>Streptococcaceae</taxon>
        <taxon>Lactococcus</taxon>
    </lineage>
</organism>
<dbReference type="GO" id="GO:0005829">
    <property type="term" value="C:cytosol"/>
    <property type="evidence" value="ECO:0007669"/>
    <property type="project" value="TreeGrafter"/>
</dbReference>
<evidence type="ECO:0000259" key="9">
    <source>
        <dbReference type="Pfam" id="PF00696"/>
    </source>
</evidence>
<feature type="binding site" evidence="8">
    <location>
        <begin position="220"/>
        <end position="226"/>
    </location>
    <ligand>
        <name>ATP</name>
        <dbReference type="ChEBI" id="CHEBI:30616"/>
    </ligand>
</feature>
<feature type="binding site" evidence="8">
    <location>
        <position position="15"/>
    </location>
    <ligand>
        <name>ATP</name>
        <dbReference type="ChEBI" id="CHEBI:30616"/>
    </ligand>
</feature>
<evidence type="ECO:0000256" key="2">
    <source>
        <dbReference type="ARBA" id="ARBA00022605"/>
    </source>
</evidence>
<keyword evidence="7 8" id="KW-0067">ATP-binding</keyword>
<dbReference type="FunFam" id="3.40.1160.10:FF:000018">
    <property type="entry name" value="Glutamate 5-kinase"/>
    <property type="match status" value="1"/>
</dbReference>
<comment type="pathway">
    <text evidence="8">Amino-acid biosynthesis; L-proline biosynthesis; L-glutamate 5-semialdehyde from L-glutamate: step 1/2.</text>
</comment>
<dbReference type="InterPro" id="IPR019797">
    <property type="entry name" value="Glutamate_5-kinase_CS"/>
</dbReference>
<keyword evidence="5 8" id="KW-0547">Nucleotide-binding</keyword>
<evidence type="ECO:0000256" key="3">
    <source>
        <dbReference type="ARBA" id="ARBA00022650"/>
    </source>
</evidence>
<evidence type="ECO:0000313" key="10">
    <source>
        <dbReference type="EMBL" id="OUK04934.1"/>
    </source>
</evidence>
<evidence type="ECO:0000256" key="7">
    <source>
        <dbReference type="ARBA" id="ARBA00022840"/>
    </source>
</evidence>
<comment type="caution">
    <text evidence="10">The sequence shown here is derived from an EMBL/GenBank/DDBJ whole genome shotgun (WGS) entry which is preliminary data.</text>
</comment>
<comment type="function">
    <text evidence="8">Catalyzes the transfer of a phosphate group to glutamate to form L-glutamate 5-phosphate.</text>
</comment>
<dbReference type="InterPro" id="IPR036393">
    <property type="entry name" value="AceGlu_kinase-like_sf"/>
</dbReference>
<name>A0A252CEE6_9LACT</name>
<feature type="binding site" evidence="8">
    <location>
        <position position="55"/>
    </location>
    <ligand>
        <name>substrate</name>
    </ligand>
</feature>
<sequence length="274" mass="30238">MTRKNILKAQRIVVKIGTSSLILPNGKINLSNIDELAFVLSDINNKGYEVILVTSGAIGAGLNVLEMNERPKDIAQQQALASIGQVELMSLYTQMFRRYSQKVSQLLLTRDVTDFPLSSNNAENALKALLSLGIIPIINENDAIAVDEMDHQTKFGDNDKLGAIVSKLVDADLLIMLSDIDGLYNKNPNIYDDAKIFKEIHDITDELRQMAGGAGSRFGTGGMTSKLAAAEILFENKQEMVLTNGERIREIKDIIAGQEIGTYFHPKIEKEEAR</sequence>
<comment type="subcellular location">
    <subcellularLocation>
        <location evidence="8">Cytoplasm</location>
    </subcellularLocation>
</comment>
<dbReference type="AlphaFoldDB" id="A0A252CEE6"/>
<gene>
    <name evidence="8" type="primary">proB</name>
    <name evidence="10" type="ORF">BZZ03_03975</name>
</gene>